<dbReference type="Pfam" id="PF02452">
    <property type="entry name" value="PemK_toxin"/>
    <property type="match status" value="1"/>
</dbReference>
<dbReference type="GO" id="GO:0003677">
    <property type="term" value="F:DNA binding"/>
    <property type="evidence" value="ECO:0007669"/>
    <property type="project" value="InterPro"/>
</dbReference>
<gene>
    <name evidence="1" type="ordered locus">ELI_03410</name>
</gene>
<dbReference type="HOGENOM" id="CLU_121823_3_2_5"/>
<organism evidence="1 2">
    <name type="scientific">Erythrobacter litoralis (strain HTCC2594)</name>
    <dbReference type="NCBI Taxonomy" id="314225"/>
    <lineage>
        <taxon>Bacteria</taxon>
        <taxon>Pseudomonadati</taxon>
        <taxon>Pseudomonadota</taxon>
        <taxon>Alphaproteobacteria</taxon>
        <taxon>Sphingomonadales</taxon>
        <taxon>Erythrobacteraceae</taxon>
        <taxon>Erythrobacter/Porphyrobacter group</taxon>
        <taxon>Erythrobacter</taxon>
    </lineage>
</organism>
<dbReference type="Proteomes" id="UP000008808">
    <property type="component" value="Chromosome"/>
</dbReference>
<reference evidence="2" key="1">
    <citation type="journal article" date="2009" name="J. Bacteriol.">
        <title>Complete genome sequence of Erythrobacter litoralis HTCC2594.</title>
        <authorList>
            <person name="Oh H.M."/>
            <person name="Giovannoni S.J."/>
            <person name="Ferriera S."/>
            <person name="Johnson J."/>
            <person name="Cho J.C."/>
        </authorList>
    </citation>
    <scope>NUCLEOTIDE SEQUENCE [LARGE SCALE GENOMIC DNA]</scope>
    <source>
        <strain evidence="2">HTCC2594</strain>
    </source>
</reference>
<evidence type="ECO:0008006" key="3">
    <source>
        <dbReference type="Google" id="ProtNLM"/>
    </source>
</evidence>
<dbReference type="SUPFAM" id="SSF50118">
    <property type="entry name" value="Cell growth inhibitor/plasmid maintenance toxic component"/>
    <property type="match status" value="1"/>
</dbReference>
<accession>Q2NC17</accession>
<dbReference type="GO" id="GO:0006402">
    <property type="term" value="P:mRNA catabolic process"/>
    <property type="evidence" value="ECO:0007669"/>
    <property type="project" value="TreeGrafter"/>
</dbReference>
<name>Q2NC17_ERYLH</name>
<dbReference type="InterPro" id="IPR003477">
    <property type="entry name" value="PemK-like"/>
</dbReference>
<sequence length="109" mass="12196">MKRGEIWVGADVGDYARKPRPWLIIQSDYFPTADSIVAIPLTSVAVDAPYLRVPLAPIEETGLRVESWAMLEKLAALRRSRLQSKIGELDRETMLEVQRGLMAVLGFAN</sequence>
<dbReference type="STRING" id="314225.ELI_03410"/>
<dbReference type="OrthoDB" id="3196747at2"/>
<proteinExistence type="predicted"/>
<evidence type="ECO:0000313" key="1">
    <source>
        <dbReference type="EMBL" id="ABC62774.1"/>
    </source>
</evidence>
<dbReference type="EMBL" id="CP000157">
    <property type="protein sequence ID" value="ABC62774.1"/>
    <property type="molecule type" value="Genomic_DNA"/>
</dbReference>
<dbReference type="RefSeq" id="WP_011413650.1">
    <property type="nucleotide sequence ID" value="NC_007722.1"/>
</dbReference>
<evidence type="ECO:0000313" key="2">
    <source>
        <dbReference type="Proteomes" id="UP000008808"/>
    </source>
</evidence>
<dbReference type="GO" id="GO:0004521">
    <property type="term" value="F:RNA endonuclease activity"/>
    <property type="evidence" value="ECO:0007669"/>
    <property type="project" value="TreeGrafter"/>
</dbReference>
<dbReference type="GO" id="GO:0016075">
    <property type="term" value="P:rRNA catabolic process"/>
    <property type="evidence" value="ECO:0007669"/>
    <property type="project" value="TreeGrafter"/>
</dbReference>
<protein>
    <recommendedName>
        <fullName evidence="3">Growth inhibitor PemK</fullName>
    </recommendedName>
</protein>
<dbReference type="Gene3D" id="2.30.30.110">
    <property type="match status" value="1"/>
</dbReference>
<dbReference type="KEGG" id="eli:ELI_03410"/>
<dbReference type="InterPro" id="IPR011067">
    <property type="entry name" value="Plasmid_toxin/cell-grow_inhib"/>
</dbReference>
<dbReference type="eggNOG" id="COG2337">
    <property type="taxonomic scope" value="Bacteria"/>
</dbReference>
<dbReference type="AlphaFoldDB" id="Q2NC17"/>
<dbReference type="PANTHER" id="PTHR33988">
    <property type="entry name" value="ENDORIBONUCLEASE MAZF-RELATED"/>
    <property type="match status" value="1"/>
</dbReference>
<keyword evidence="2" id="KW-1185">Reference proteome</keyword>